<evidence type="ECO:0000313" key="1">
    <source>
        <dbReference type="EMBL" id="RKK74570.1"/>
    </source>
</evidence>
<dbReference type="Proteomes" id="UP000285084">
    <property type="component" value="Unassembled WGS sequence"/>
</dbReference>
<gene>
    <name evidence="1" type="ORF">BFJ69_g8482</name>
</gene>
<dbReference type="EMBL" id="MRCX01000071">
    <property type="protein sequence ID" value="RKK74570.1"/>
    <property type="molecule type" value="Genomic_DNA"/>
</dbReference>
<evidence type="ECO:0000313" key="2">
    <source>
        <dbReference type="Proteomes" id="UP000285084"/>
    </source>
</evidence>
<protein>
    <submittedName>
        <fullName evidence="1">Uncharacterized protein</fullName>
    </submittedName>
</protein>
<comment type="caution">
    <text evidence="1">The sequence shown here is derived from an EMBL/GenBank/DDBJ whole genome shotgun (WGS) entry which is preliminary data.</text>
</comment>
<organism evidence="1 2">
    <name type="scientific">Fusarium oxysporum</name>
    <name type="common">Fusarium vascular wilt</name>
    <dbReference type="NCBI Taxonomy" id="5507"/>
    <lineage>
        <taxon>Eukaryota</taxon>
        <taxon>Fungi</taxon>
        <taxon>Dikarya</taxon>
        <taxon>Ascomycota</taxon>
        <taxon>Pezizomycotina</taxon>
        <taxon>Sordariomycetes</taxon>
        <taxon>Hypocreomycetidae</taxon>
        <taxon>Hypocreales</taxon>
        <taxon>Nectriaceae</taxon>
        <taxon>Fusarium</taxon>
        <taxon>Fusarium oxysporum species complex</taxon>
    </lineage>
</organism>
<accession>A0A420N2P0</accession>
<dbReference type="AlphaFoldDB" id="A0A420N2P0"/>
<sequence length="176" mass="18937">MDGHDQQYQVPLSLEAIGSNDCLGLQERRKGRVLTRTIAQAVLEVPVMTTIVDAEAAKEAGKYCKLVAVDFEFDAGRNVGLGMTAATVRGMTDTRNSVGSVQGREVVHVLAAGSGIDCCRTDSSVQYFEAPARALSYTGLELVPLLSRIRLLVGRRSYANESKRWSSGELASLTGD</sequence>
<proteinExistence type="predicted"/>
<name>A0A420N2P0_FUSOX</name>
<reference evidence="1 2" key="1">
    <citation type="journal article" date="2018" name="Sci. Rep.">
        <title>Characterisation of pathogen-specific regions and novel effector candidates in Fusarium oxysporum f. sp. cepae.</title>
        <authorList>
            <person name="Armitage A.D."/>
            <person name="Taylor A."/>
            <person name="Sobczyk M.K."/>
            <person name="Baxter L."/>
            <person name="Greenfield B.P."/>
            <person name="Bates H.J."/>
            <person name="Wilson F."/>
            <person name="Jackson A.C."/>
            <person name="Ott S."/>
            <person name="Harrison R.J."/>
            <person name="Clarkson J.P."/>
        </authorList>
    </citation>
    <scope>NUCLEOTIDE SEQUENCE [LARGE SCALE GENOMIC DNA]</scope>
    <source>
        <strain evidence="1 2">Fo_A13</strain>
    </source>
</reference>